<dbReference type="InterPro" id="IPR011701">
    <property type="entry name" value="MFS"/>
</dbReference>
<feature type="transmembrane region" description="Helical" evidence="6">
    <location>
        <begin position="443"/>
        <end position="463"/>
    </location>
</feature>
<keyword evidence="9" id="KW-1185">Reference proteome</keyword>
<keyword evidence="3 6" id="KW-1133">Transmembrane helix</keyword>
<dbReference type="GO" id="GO:0016020">
    <property type="term" value="C:membrane"/>
    <property type="evidence" value="ECO:0007669"/>
    <property type="project" value="UniProtKB-SubCell"/>
</dbReference>
<accession>A0A0D2AS08</accession>
<dbReference type="SUPFAM" id="SSF103473">
    <property type="entry name" value="MFS general substrate transporter"/>
    <property type="match status" value="1"/>
</dbReference>
<name>A0A0D2AS08_9PEZI</name>
<comment type="subcellular location">
    <subcellularLocation>
        <location evidence="1">Membrane</location>
        <topology evidence="1">Multi-pass membrane protein</topology>
    </subcellularLocation>
</comment>
<feature type="compositionally biased region" description="Low complexity" evidence="5">
    <location>
        <begin position="21"/>
        <end position="41"/>
    </location>
</feature>
<feature type="transmembrane region" description="Helical" evidence="6">
    <location>
        <begin position="484"/>
        <end position="503"/>
    </location>
</feature>
<feature type="compositionally biased region" description="Basic and acidic residues" evidence="5">
    <location>
        <begin position="135"/>
        <end position="150"/>
    </location>
</feature>
<gene>
    <name evidence="8" type="ORF">PV09_00338</name>
</gene>
<evidence type="ECO:0000256" key="6">
    <source>
        <dbReference type="SAM" id="Phobius"/>
    </source>
</evidence>
<proteinExistence type="predicted"/>
<dbReference type="GeneID" id="27308311"/>
<evidence type="ECO:0000256" key="5">
    <source>
        <dbReference type="SAM" id="MobiDB-lite"/>
    </source>
</evidence>
<feature type="transmembrane region" description="Helical" evidence="6">
    <location>
        <begin position="212"/>
        <end position="229"/>
    </location>
</feature>
<feature type="transmembrane region" description="Helical" evidence="6">
    <location>
        <begin position="300"/>
        <end position="320"/>
    </location>
</feature>
<dbReference type="PANTHER" id="PTHR23502">
    <property type="entry name" value="MAJOR FACILITATOR SUPERFAMILY"/>
    <property type="match status" value="1"/>
</dbReference>
<evidence type="ECO:0000313" key="8">
    <source>
        <dbReference type="EMBL" id="KIW09458.1"/>
    </source>
</evidence>
<dbReference type="OrthoDB" id="6770063at2759"/>
<dbReference type="HOGENOM" id="CLU_008455_1_1_1"/>
<evidence type="ECO:0000313" key="9">
    <source>
        <dbReference type="Proteomes" id="UP000053259"/>
    </source>
</evidence>
<dbReference type="STRING" id="253628.A0A0D2AS08"/>
<keyword evidence="2 6" id="KW-0812">Transmembrane</keyword>
<dbReference type="PANTHER" id="PTHR23502:SF60">
    <property type="entry name" value="MAJOR FACILITATOR SUPERFAMILY (MFS) PROFILE DOMAIN-CONTAINING PROTEIN-RELATED"/>
    <property type="match status" value="1"/>
</dbReference>
<dbReference type="EMBL" id="KN847529">
    <property type="protein sequence ID" value="KIW09458.1"/>
    <property type="molecule type" value="Genomic_DNA"/>
</dbReference>
<sequence length="613" mass="67806">MAEERTFEPIAAGRGSESRPRPGNRSRSSSRSIRSRLSSGPNLGRVYSAQTFDDHYGVYSTPPSPNAEGKNLPVAEDGADSVNISSEAETWKDQDRDLEKQETEEELPEPEPEIRFGIPNERDFRSEGEEEEEIGLEKTKTGRSLKRDPTVVDWDGADDPENPKNWSMKRKWAATFVVSAFTFISPVSSSMVAPALTKVAADFHITNETETALVLSIFVLAYAIGPLFLGPLSEVYGRVRVIQYSNLFFLAWNIGCGFAQSSGQMMAFRFLSGLGGSAPLATGGGVLSDIFTADQRGKAIGIYSLMPLLGPAVGPIAGGFIAEKTTWRWCFWSTSILTVVVQVIGFFFLQESYAPTLLRQKAAKLRRETGNEKLHTPFDSEKKLSKVLRVALVRPFRLLFTQIIVQVIAVYMAYLYGLMYLLLSTFPGLWTNAYHENSGIGGLNYISLGLGFFLGTQITAPLIDRMYRRLKKRNNGVGKPEFRVPIMFVGSLFIPVGLFWYGWSAKARIHWIMPNIGAVIFSAGTIVCFQCMQTYIVDSYTRYAASGVAAAVVLRSLAGFGFPLFAPYLYSNLGYGWGNSLLGFVAIGIGIPAPFFFWFYGEKLRARSQYAAG</sequence>
<feature type="transmembrane region" description="Helical" evidence="6">
    <location>
        <begin position="266"/>
        <end position="288"/>
    </location>
</feature>
<feature type="transmembrane region" description="Helical" evidence="6">
    <location>
        <begin position="326"/>
        <end position="349"/>
    </location>
</feature>
<evidence type="ECO:0000256" key="3">
    <source>
        <dbReference type="ARBA" id="ARBA00022989"/>
    </source>
</evidence>
<dbReference type="PROSITE" id="PS50850">
    <property type="entry name" value="MFS"/>
    <property type="match status" value="1"/>
</dbReference>
<evidence type="ECO:0000259" key="7">
    <source>
        <dbReference type="PROSITE" id="PS50850"/>
    </source>
</evidence>
<feature type="transmembrane region" description="Helical" evidence="6">
    <location>
        <begin position="172"/>
        <end position="192"/>
    </location>
</feature>
<dbReference type="InParanoid" id="A0A0D2AS08"/>
<dbReference type="VEuPathDB" id="FungiDB:PV09_00338"/>
<dbReference type="Proteomes" id="UP000053259">
    <property type="component" value="Unassembled WGS sequence"/>
</dbReference>
<feature type="transmembrane region" description="Helical" evidence="6">
    <location>
        <begin position="543"/>
        <end position="569"/>
    </location>
</feature>
<dbReference type="Gene3D" id="1.20.1250.20">
    <property type="entry name" value="MFS general substrate transporter like domains"/>
    <property type="match status" value="1"/>
</dbReference>
<feature type="domain" description="Major facilitator superfamily (MFS) profile" evidence="7">
    <location>
        <begin position="174"/>
        <end position="605"/>
    </location>
</feature>
<feature type="transmembrane region" description="Helical" evidence="6">
    <location>
        <begin position="398"/>
        <end position="423"/>
    </location>
</feature>
<dbReference type="Pfam" id="PF07690">
    <property type="entry name" value="MFS_1"/>
    <property type="match status" value="1"/>
</dbReference>
<protein>
    <recommendedName>
        <fullName evidence="7">Major facilitator superfamily (MFS) profile domain-containing protein</fullName>
    </recommendedName>
</protein>
<feature type="compositionally biased region" description="Basic and acidic residues" evidence="5">
    <location>
        <begin position="89"/>
        <end position="101"/>
    </location>
</feature>
<evidence type="ECO:0000256" key="2">
    <source>
        <dbReference type="ARBA" id="ARBA00022692"/>
    </source>
</evidence>
<feature type="transmembrane region" description="Helical" evidence="6">
    <location>
        <begin position="581"/>
        <end position="600"/>
    </location>
</feature>
<dbReference type="CDD" id="cd17323">
    <property type="entry name" value="MFS_Tpo1_MDR_like"/>
    <property type="match status" value="1"/>
</dbReference>
<dbReference type="AlphaFoldDB" id="A0A0D2AS08"/>
<dbReference type="FunFam" id="1.20.1250.20:FF:000011">
    <property type="entry name" value="MFS multidrug transporter, putative"/>
    <property type="match status" value="1"/>
</dbReference>
<evidence type="ECO:0000256" key="1">
    <source>
        <dbReference type="ARBA" id="ARBA00004141"/>
    </source>
</evidence>
<evidence type="ECO:0000256" key="4">
    <source>
        <dbReference type="ARBA" id="ARBA00023136"/>
    </source>
</evidence>
<feature type="transmembrane region" description="Helical" evidence="6">
    <location>
        <begin position="509"/>
        <end position="531"/>
    </location>
</feature>
<dbReference type="InterPro" id="IPR020846">
    <property type="entry name" value="MFS_dom"/>
</dbReference>
<feature type="transmembrane region" description="Helical" evidence="6">
    <location>
        <begin position="241"/>
        <end position="260"/>
    </location>
</feature>
<feature type="compositionally biased region" description="Acidic residues" evidence="5">
    <location>
        <begin position="102"/>
        <end position="111"/>
    </location>
</feature>
<dbReference type="InterPro" id="IPR036259">
    <property type="entry name" value="MFS_trans_sf"/>
</dbReference>
<dbReference type="RefSeq" id="XP_016219327.1">
    <property type="nucleotide sequence ID" value="XM_016353070.1"/>
</dbReference>
<organism evidence="8 9">
    <name type="scientific">Verruconis gallopava</name>
    <dbReference type="NCBI Taxonomy" id="253628"/>
    <lineage>
        <taxon>Eukaryota</taxon>
        <taxon>Fungi</taxon>
        <taxon>Dikarya</taxon>
        <taxon>Ascomycota</taxon>
        <taxon>Pezizomycotina</taxon>
        <taxon>Dothideomycetes</taxon>
        <taxon>Pleosporomycetidae</taxon>
        <taxon>Venturiales</taxon>
        <taxon>Sympoventuriaceae</taxon>
        <taxon>Verruconis</taxon>
    </lineage>
</organism>
<dbReference type="GO" id="GO:0022857">
    <property type="term" value="F:transmembrane transporter activity"/>
    <property type="evidence" value="ECO:0007669"/>
    <property type="project" value="InterPro"/>
</dbReference>
<reference evidence="8 9" key="1">
    <citation type="submission" date="2015-01" db="EMBL/GenBank/DDBJ databases">
        <title>The Genome Sequence of Ochroconis gallopava CBS43764.</title>
        <authorList>
            <consortium name="The Broad Institute Genomics Platform"/>
            <person name="Cuomo C."/>
            <person name="de Hoog S."/>
            <person name="Gorbushina A."/>
            <person name="Stielow B."/>
            <person name="Teixiera M."/>
            <person name="Abouelleil A."/>
            <person name="Chapman S.B."/>
            <person name="Priest M."/>
            <person name="Young S.K."/>
            <person name="Wortman J."/>
            <person name="Nusbaum C."/>
            <person name="Birren B."/>
        </authorList>
    </citation>
    <scope>NUCLEOTIDE SEQUENCE [LARGE SCALE GENOMIC DNA]</scope>
    <source>
        <strain evidence="8 9">CBS 43764</strain>
    </source>
</reference>
<feature type="region of interest" description="Disordered" evidence="5">
    <location>
        <begin position="1"/>
        <end position="159"/>
    </location>
</feature>
<keyword evidence="4 6" id="KW-0472">Membrane</keyword>